<accession>A0A514A5E6</accession>
<protein>
    <submittedName>
        <fullName evidence="1">Uncharacterized protein</fullName>
    </submittedName>
</protein>
<gene>
    <name evidence="1" type="primary">7</name>
    <name evidence="1" type="ORF">SEA_ZIKO_7</name>
</gene>
<proteinExistence type="predicted"/>
<name>A0A514A5E6_9CAUD</name>
<reference evidence="1 2" key="1">
    <citation type="submission" date="2019-05" db="EMBL/GenBank/DDBJ databases">
        <authorList>
            <person name="Hammer B.W."/>
            <person name="Bultman M.N."/>
            <person name="Callewaert L."/>
            <person name="Holmes X.D."/>
            <person name="Kurz K.E."/>
            <person name="Mukundan A."/>
            <person name="Rutledge M.R."/>
            <person name="Saini P."/>
            <person name="Searly J."/>
            <person name="Butela K.A."/>
            <person name="Garlena R.A."/>
            <person name="Russell D.A."/>
            <person name="Pope W.H."/>
            <person name="Jacobs-Sera D."/>
            <person name="Hatfull G.F."/>
        </authorList>
    </citation>
    <scope>NUCLEOTIDE SEQUENCE [LARGE SCALE GENOMIC DNA]</scope>
</reference>
<evidence type="ECO:0000313" key="2">
    <source>
        <dbReference type="Proteomes" id="UP000319202"/>
    </source>
</evidence>
<organism evidence="1 2">
    <name type="scientific">Gordonia phage Ziko</name>
    <dbReference type="NCBI Taxonomy" id="2591193"/>
    <lineage>
        <taxon>Viruses</taxon>
        <taxon>Duplodnaviria</taxon>
        <taxon>Heunggongvirae</taxon>
        <taxon>Uroviricota</taxon>
        <taxon>Caudoviricetes</taxon>
        <taxon>Ronaldovirus</taxon>
        <taxon>Ronaldovirus ronaldo</taxon>
    </lineage>
</organism>
<sequence>MIAISSKKATAIVGRSVQIDVPLQRGFQRAGTRLPLPPLLRGAIRNHLEMPLWPKVVAAIRYMGRHSVA</sequence>
<evidence type="ECO:0000313" key="1">
    <source>
        <dbReference type="EMBL" id="QDH48489.1"/>
    </source>
</evidence>
<dbReference type="Proteomes" id="UP000319202">
    <property type="component" value="Segment"/>
</dbReference>
<dbReference type="EMBL" id="MK919478">
    <property type="protein sequence ID" value="QDH48489.1"/>
    <property type="molecule type" value="Genomic_DNA"/>
</dbReference>